<dbReference type="InterPro" id="IPR038542">
    <property type="entry name" value="Spidroin_C_sf"/>
</dbReference>
<dbReference type="Pfam" id="PF11260">
    <property type="entry name" value="Spidroin_MaSp"/>
    <property type="match status" value="1"/>
</dbReference>
<dbReference type="Gene3D" id="1.10.274.60">
    <property type="entry name" value="Spidroin, repetitive domain"/>
    <property type="match status" value="1"/>
</dbReference>
<reference evidence="3" key="2">
    <citation type="submission" date="2020-06" db="EMBL/GenBank/DDBJ databases">
        <authorList>
            <person name="Sheffer M."/>
        </authorList>
    </citation>
    <scope>NUCLEOTIDE SEQUENCE</scope>
</reference>
<feature type="domain" description="Spidroin C-terminal" evidence="2">
    <location>
        <begin position="567"/>
        <end position="651"/>
    </location>
</feature>
<evidence type="ECO:0000313" key="4">
    <source>
        <dbReference type="Proteomes" id="UP000807504"/>
    </source>
</evidence>
<dbReference type="EMBL" id="JABXBU010000012">
    <property type="protein sequence ID" value="KAF8789021.1"/>
    <property type="molecule type" value="Genomic_DNA"/>
</dbReference>
<feature type="region of interest" description="Disordered" evidence="1">
    <location>
        <begin position="534"/>
        <end position="553"/>
    </location>
</feature>
<dbReference type="AlphaFoldDB" id="A0A8T0FDN2"/>
<dbReference type="InterPro" id="IPR021001">
    <property type="entry name" value="Spidroin_C"/>
</dbReference>
<keyword evidence="4" id="KW-1185">Reference proteome</keyword>
<reference evidence="3" key="1">
    <citation type="journal article" date="2020" name="bioRxiv">
        <title>Chromosome-level reference genome of the European wasp spider Argiope bruennichi: a resource for studies on range expansion and evolutionary adaptation.</title>
        <authorList>
            <person name="Sheffer M.M."/>
            <person name="Hoppe A."/>
            <person name="Krehenwinkel H."/>
            <person name="Uhl G."/>
            <person name="Kuss A.W."/>
            <person name="Jensen L."/>
            <person name="Jensen C."/>
            <person name="Gillespie R.G."/>
            <person name="Hoff K.J."/>
            <person name="Prost S."/>
        </authorList>
    </citation>
    <scope>NUCLEOTIDE SEQUENCE</scope>
</reference>
<feature type="compositionally biased region" description="Low complexity" evidence="1">
    <location>
        <begin position="267"/>
        <end position="288"/>
    </location>
</feature>
<feature type="compositionally biased region" description="Gly residues" evidence="1">
    <location>
        <begin position="316"/>
        <end position="327"/>
    </location>
</feature>
<feature type="region of interest" description="Disordered" evidence="1">
    <location>
        <begin position="461"/>
        <end position="504"/>
    </location>
</feature>
<organism evidence="3 4">
    <name type="scientific">Argiope bruennichi</name>
    <name type="common">Wasp spider</name>
    <name type="synonym">Aranea bruennichi</name>
    <dbReference type="NCBI Taxonomy" id="94029"/>
    <lineage>
        <taxon>Eukaryota</taxon>
        <taxon>Metazoa</taxon>
        <taxon>Ecdysozoa</taxon>
        <taxon>Arthropoda</taxon>
        <taxon>Chelicerata</taxon>
        <taxon>Arachnida</taxon>
        <taxon>Araneae</taxon>
        <taxon>Araneomorphae</taxon>
        <taxon>Entelegynae</taxon>
        <taxon>Araneoidea</taxon>
        <taxon>Araneidae</taxon>
        <taxon>Argiope</taxon>
    </lineage>
</organism>
<evidence type="ECO:0000256" key="1">
    <source>
        <dbReference type="SAM" id="MobiDB-lite"/>
    </source>
</evidence>
<evidence type="ECO:0000259" key="2">
    <source>
        <dbReference type="Pfam" id="PF11260"/>
    </source>
</evidence>
<protein>
    <recommendedName>
        <fullName evidence="2">Spidroin C-terminal domain-containing protein</fullName>
    </recommendedName>
</protein>
<dbReference type="InterPro" id="IPR043070">
    <property type="entry name" value="Spidroin_repeat"/>
</dbReference>
<sequence>MSTPQRQMILVKSSSFLRPALQTTILSDEKFSQTTSAAATKIRIYKLHRRTFGSFFRTKSFLKHPLSGSAADPKILLWRPLRAGGFFSPPNGAPAGLIQRANALAKFINKGSPSQKRCSQPVASNVVQRTAQTLATSTPVTLRDRFYYQCCCNQTSGNYKLKKGNNFGSFRARSFAQKSGVPVCAGHTGFGGPLFGPGAFGPTNGPAGPIPQIARNPFPNLNTMGKPFSQRGVPNRCLQRGTENSSTLAPYSGVVNQPLQTLRHQLTSEADSTTSAAATQTSGSTSYTGEQFGSVSGQRSFAQTSGYTGSAAGQQSGFGGPAGGPGAFGPTTGAPAGLISRVANALANSSTMRAVLRRGVSQQIASNVVQRTAQTLASTLGVDGNNLSRVALQAISQVPAGSDTSSYAQAFSSALFNAGVLNASNVDTLGSRVLSGVLNGVSRAAQDLGLNVDTSNVQNDISSSSSFLSSSSSTTSYSQRADSTTSAAATRTSGSTSYTGEQFGSVSGQRSFAQTSGYTGSVAGQQSGFGGLGAFGPTIGSGPSGAPSQLTSGAQQSAGVSVISALNSPVGLRSGSAATRISQLASSLTNAIGPNGVDANVLARSLQSSFSNLRSSGMSSSDAKIEVLLESIVGLLQLLSNTQIRGVNPATASSVANSAARSFELMLA</sequence>
<gene>
    <name evidence="3" type="ORF">HNY73_007003</name>
</gene>
<dbReference type="Proteomes" id="UP000807504">
    <property type="component" value="Unassembled WGS sequence"/>
</dbReference>
<feature type="compositionally biased region" description="Low complexity" evidence="1">
    <location>
        <begin position="462"/>
        <end position="499"/>
    </location>
</feature>
<feature type="compositionally biased region" description="Polar residues" evidence="1">
    <location>
        <begin position="289"/>
        <end position="308"/>
    </location>
</feature>
<evidence type="ECO:0000313" key="3">
    <source>
        <dbReference type="EMBL" id="KAF8789021.1"/>
    </source>
</evidence>
<accession>A0A8T0FDN2</accession>
<proteinExistence type="predicted"/>
<feature type="region of interest" description="Disordered" evidence="1">
    <location>
        <begin position="265"/>
        <end position="331"/>
    </location>
</feature>
<comment type="caution">
    <text evidence="3">The sequence shown here is derived from an EMBL/GenBank/DDBJ whole genome shotgun (WGS) entry which is preliminary data.</text>
</comment>
<dbReference type="Gene3D" id="1.10.10.1350">
    <property type="entry name" value="Spidroin domain, C-terminal domain"/>
    <property type="match status" value="1"/>
</dbReference>
<name>A0A8T0FDN2_ARGBR</name>